<organism evidence="2 3">
    <name type="scientific">Nocardia iowensis</name>
    <dbReference type="NCBI Taxonomy" id="204891"/>
    <lineage>
        <taxon>Bacteria</taxon>
        <taxon>Bacillati</taxon>
        <taxon>Actinomycetota</taxon>
        <taxon>Actinomycetes</taxon>
        <taxon>Mycobacteriales</taxon>
        <taxon>Nocardiaceae</taxon>
        <taxon>Nocardia</taxon>
    </lineage>
</organism>
<keyword evidence="1" id="KW-1133">Transmembrane helix</keyword>
<keyword evidence="3" id="KW-1185">Reference proteome</keyword>
<keyword evidence="1" id="KW-0812">Transmembrane</keyword>
<keyword evidence="1" id="KW-0472">Membrane</keyword>
<evidence type="ECO:0000313" key="2">
    <source>
        <dbReference type="EMBL" id="QXN94151.1"/>
    </source>
</evidence>
<dbReference type="Pfam" id="PF26327">
    <property type="entry name" value="LpqS"/>
    <property type="match status" value="1"/>
</dbReference>
<accession>A0ABX8RXZ0</accession>
<reference evidence="2 3" key="1">
    <citation type="submission" date="2021-07" db="EMBL/GenBank/DDBJ databases">
        <title>Whole Genome Sequence of Nocardia Iowensis.</title>
        <authorList>
            <person name="Lamm A."/>
            <person name="Collins-Fairclough A.M."/>
            <person name="Bunk B."/>
            <person name="Sproer C."/>
        </authorList>
    </citation>
    <scope>NUCLEOTIDE SEQUENCE [LARGE SCALE GENOMIC DNA]</scope>
    <source>
        <strain evidence="2 3">NRRL 5646</strain>
    </source>
</reference>
<dbReference type="EMBL" id="CP078145">
    <property type="protein sequence ID" value="QXN94151.1"/>
    <property type="molecule type" value="Genomic_DNA"/>
</dbReference>
<feature type="transmembrane region" description="Helical" evidence="1">
    <location>
        <begin position="93"/>
        <end position="111"/>
    </location>
</feature>
<name>A0ABX8RXZ0_NOCIO</name>
<evidence type="ECO:0000256" key="1">
    <source>
        <dbReference type="SAM" id="Phobius"/>
    </source>
</evidence>
<dbReference type="RefSeq" id="WP_218476596.1">
    <property type="nucleotide sequence ID" value="NZ_BAABJN010000018.1"/>
</dbReference>
<protein>
    <submittedName>
        <fullName evidence="2">Uncharacterized protein</fullName>
    </submittedName>
</protein>
<sequence length="144" mass="14966">MNLIGRLGSARAVFVLLMAVLLAAPMVDCVLHDEQSHAYAQLPPGSPVAAAFTSHTPDRHHHGAIGDSGEDCGQHLTRCIVQSVLPGGATISLLFQLLIAFLAAIAGAISATRVAANGVRGPPATVPLAVEGRDILTKFCISRR</sequence>
<gene>
    <name evidence="2" type="ORF">KV110_14460</name>
</gene>
<proteinExistence type="predicted"/>
<evidence type="ECO:0000313" key="3">
    <source>
        <dbReference type="Proteomes" id="UP000694257"/>
    </source>
</evidence>
<dbReference type="InterPro" id="IPR058714">
    <property type="entry name" value="LpqS"/>
</dbReference>
<dbReference type="Proteomes" id="UP000694257">
    <property type="component" value="Chromosome"/>
</dbReference>